<evidence type="ECO:0000313" key="1">
    <source>
        <dbReference type="EMBL" id="KAG1353910.1"/>
    </source>
</evidence>
<accession>A0A8K0IDH1</accession>
<protein>
    <submittedName>
        <fullName evidence="1">Uncharacterized protein</fullName>
    </submittedName>
</protein>
<dbReference type="Proteomes" id="UP000797356">
    <property type="component" value="Chromosome 7"/>
</dbReference>
<dbReference type="AlphaFoldDB" id="A0A8K0IDH1"/>
<name>A0A8K0IDH1_COCNU</name>
<dbReference type="EMBL" id="CM017878">
    <property type="protein sequence ID" value="KAG1353910.1"/>
    <property type="molecule type" value="Genomic_DNA"/>
</dbReference>
<comment type="caution">
    <text evidence="1">The sequence shown here is derived from an EMBL/GenBank/DDBJ whole genome shotgun (WGS) entry which is preliminary data.</text>
</comment>
<keyword evidence="2" id="KW-1185">Reference proteome</keyword>
<organism evidence="1 2">
    <name type="scientific">Cocos nucifera</name>
    <name type="common">Coconut palm</name>
    <dbReference type="NCBI Taxonomy" id="13894"/>
    <lineage>
        <taxon>Eukaryota</taxon>
        <taxon>Viridiplantae</taxon>
        <taxon>Streptophyta</taxon>
        <taxon>Embryophyta</taxon>
        <taxon>Tracheophyta</taxon>
        <taxon>Spermatophyta</taxon>
        <taxon>Magnoliopsida</taxon>
        <taxon>Liliopsida</taxon>
        <taxon>Arecaceae</taxon>
        <taxon>Arecoideae</taxon>
        <taxon>Cocoseae</taxon>
        <taxon>Attaleinae</taxon>
        <taxon>Cocos</taxon>
    </lineage>
</organism>
<proteinExistence type="predicted"/>
<sequence length="82" mass="8971">MCCEFSSRGFGDVVRKCCGLGLVLGRCDIILVAVLRRMPALDLPSPFHQCAHGKIREARVPSPSFFSFFPLALEVISGILAF</sequence>
<gene>
    <name evidence="1" type="ORF">COCNU_07G000220</name>
</gene>
<reference evidence="1" key="1">
    <citation type="journal article" date="2017" name="Gigascience">
        <title>The genome draft of coconut (Cocos nucifera).</title>
        <authorList>
            <person name="Xiao Y."/>
            <person name="Xu P."/>
            <person name="Fan H."/>
            <person name="Baudouin L."/>
            <person name="Xia W."/>
            <person name="Bocs S."/>
            <person name="Xu J."/>
            <person name="Li Q."/>
            <person name="Guo A."/>
            <person name="Zhou L."/>
            <person name="Li J."/>
            <person name="Wu Y."/>
            <person name="Ma Z."/>
            <person name="Armero A."/>
            <person name="Issali A.E."/>
            <person name="Liu N."/>
            <person name="Peng M."/>
            <person name="Yang Y."/>
        </authorList>
    </citation>
    <scope>NUCLEOTIDE SEQUENCE</scope>
    <source>
        <tissue evidence="1">Spear leaf of Hainan Tall coconut</tissue>
    </source>
</reference>
<reference evidence="1" key="2">
    <citation type="submission" date="2019-07" db="EMBL/GenBank/DDBJ databases">
        <authorList>
            <person name="Yang Y."/>
            <person name="Bocs S."/>
            <person name="Baudouin L."/>
        </authorList>
    </citation>
    <scope>NUCLEOTIDE SEQUENCE</scope>
    <source>
        <tissue evidence="1">Spear leaf of Hainan Tall coconut</tissue>
    </source>
</reference>
<evidence type="ECO:0000313" key="2">
    <source>
        <dbReference type="Proteomes" id="UP000797356"/>
    </source>
</evidence>